<dbReference type="GO" id="GO:0008033">
    <property type="term" value="P:tRNA processing"/>
    <property type="evidence" value="ECO:0007669"/>
    <property type="project" value="InterPro"/>
</dbReference>
<evidence type="ECO:0000313" key="3">
    <source>
        <dbReference type="EMBL" id="KPJ73892.1"/>
    </source>
</evidence>
<dbReference type="SUPFAM" id="SSF52402">
    <property type="entry name" value="Adenine nucleotide alpha hydrolases-like"/>
    <property type="match status" value="1"/>
</dbReference>
<dbReference type="GO" id="GO:0016740">
    <property type="term" value="F:transferase activity"/>
    <property type="evidence" value="ECO:0007669"/>
    <property type="project" value="UniProtKB-KW"/>
</dbReference>
<keyword evidence="1" id="KW-0808">Transferase</keyword>
<dbReference type="EMBL" id="LJNI01000023">
    <property type="protein sequence ID" value="KPJ73892.1"/>
    <property type="molecule type" value="Genomic_DNA"/>
</dbReference>
<dbReference type="InterPro" id="IPR014729">
    <property type="entry name" value="Rossmann-like_a/b/a_fold"/>
</dbReference>
<sequence length="244" mass="28871">MPLETSENRKLITAGLMLMRHAIRRHGFLDKNSRVLVGTSGGVDSLVLLTLLVEYNKQYHQGWEIHACHIHPQFPQWNVQIVEKFLKKYNIPYTIVTIDINKNIKQRTHKCYMCSRERRRKLLELADSLSIFQIALAHHKEDAAETILLNMMYNAEISTLVPKQSVIQGRFFFIRPLYYFAKETINKLAQAFNLPQQKNICPYFEESKREEVREFLTTLQRENPDVYKNIFRSIFTIKHSYMPH</sequence>
<dbReference type="Gene3D" id="3.40.50.620">
    <property type="entry name" value="HUPs"/>
    <property type="match status" value="1"/>
</dbReference>
<evidence type="ECO:0000259" key="2">
    <source>
        <dbReference type="Pfam" id="PF01171"/>
    </source>
</evidence>
<dbReference type="PANTHER" id="PTHR43686:SF1">
    <property type="entry name" value="AMINOTRAN_5 DOMAIN-CONTAINING PROTEIN"/>
    <property type="match status" value="1"/>
</dbReference>
<dbReference type="AlphaFoldDB" id="A0A0S7YGT6"/>
<evidence type="ECO:0000313" key="4">
    <source>
        <dbReference type="Proteomes" id="UP000051012"/>
    </source>
</evidence>
<name>A0A0S7YGT6_UNCT6</name>
<reference evidence="3 4" key="1">
    <citation type="journal article" date="2015" name="Microbiome">
        <title>Genomic resolution of linkages in carbon, nitrogen, and sulfur cycling among widespread estuary sediment bacteria.</title>
        <authorList>
            <person name="Baker B.J."/>
            <person name="Lazar C.S."/>
            <person name="Teske A.P."/>
            <person name="Dick G.J."/>
        </authorList>
    </citation>
    <scope>NUCLEOTIDE SEQUENCE [LARGE SCALE GENOMIC DNA]</scope>
    <source>
        <strain evidence="3">DG_78</strain>
    </source>
</reference>
<dbReference type="PIRSF" id="PIRSF004976">
    <property type="entry name" value="ATPase_YdaO"/>
    <property type="match status" value="1"/>
</dbReference>
<dbReference type="Pfam" id="PF01171">
    <property type="entry name" value="ATP_bind_3"/>
    <property type="match status" value="1"/>
</dbReference>
<protein>
    <recommendedName>
        <fullName evidence="2">tRNA(Ile)-lysidine/2-thiocytidine synthase N-terminal domain-containing protein</fullName>
    </recommendedName>
</protein>
<dbReference type="InterPro" id="IPR011063">
    <property type="entry name" value="TilS/TtcA_N"/>
</dbReference>
<proteinExistence type="predicted"/>
<dbReference type="InterPro" id="IPR035107">
    <property type="entry name" value="tRNA_thiolation_TtcA_Ctu1"/>
</dbReference>
<dbReference type="PANTHER" id="PTHR43686">
    <property type="entry name" value="SULFURTRANSFERASE-RELATED"/>
    <property type="match status" value="1"/>
</dbReference>
<dbReference type="Proteomes" id="UP000051012">
    <property type="component" value="Unassembled WGS sequence"/>
</dbReference>
<gene>
    <name evidence="3" type="ORF">AMJ52_02690</name>
</gene>
<organism evidence="3 4">
    <name type="scientific">candidate division TA06 bacterium DG_78</name>
    <dbReference type="NCBI Taxonomy" id="1703772"/>
    <lineage>
        <taxon>Bacteria</taxon>
        <taxon>Bacteria division TA06</taxon>
    </lineage>
</organism>
<comment type="caution">
    <text evidence="3">The sequence shown here is derived from an EMBL/GenBank/DDBJ whole genome shotgun (WGS) entry which is preliminary data.</text>
</comment>
<feature type="domain" description="tRNA(Ile)-lysidine/2-thiocytidine synthase N-terminal" evidence="2">
    <location>
        <begin position="35"/>
        <end position="195"/>
    </location>
</feature>
<accession>A0A0S7YGT6</accession>
<evidence type="ECO:0000256" key="1">
    <source>
        <dbReference type="ARBA" id="ARBA00022679"/>
    </source>
</evidence>